<feature type="transmembrane region" description="Helical" evidence="9">
    <location>
        <begin position="1077"/>
        <end position="1105"/>
    </location>
</feature>
<dbReference type="Pfam" id="PF00664">
    <property type="entry name" value="ABC_membrane"/>
    <property type="match status" value="2"/>
</dbReference>
<keyword evidence="4 9" id="KW-0812">Transmembrane</keyword>
<dbReference type="PROSITE" id="PS00211">
    <property type="entry name" value="ABC_TRANSPORTER_1"/>
    <property type="match status" value="2"/>
</dbReference>
<dbReference type="InterPro" id="IPR011527">
    <property type="entry name" value="ABC1_TM_dom"/>
</dbReference>
<dbReference type="CDD" id="cd18606">
    <property type="entry name" value="ABC_6TM_YOR1_D2_like"/>
    <property type="match status" value="1"/>
</dbReference>
<organism evidence="12 13">
    <name type="scientific">Maudiozyma saulgeensis</name>
    <dbReference type="NCBI Taxonomy" id="1789683"/>
    <lineage>
        <taxon>Eukaryota</taxon>
        <taxon>Fungi</taxon>
        <taxon>Dikarya</taxon>
        <taxon>Ascomycota</taxon>
        <taxon>Saccharomycotina</taxon>
        <taxon>Saccharomycetes</taxon>
        <taxon>Saccharomycetales</taxon>
        <taxon>Saccharomycetaceae</taxon>
        <taxon>Maudiozyma</taxon>
    </lineage>
</organism>
<dbReference type="Proteomes" id="UP000196158">
    <property type="component" value="Unassembled WGS sequence"/>
</dbReference>
<evidence type="ECO:0000256" key="8">
    <source>
        <dbReference type="ARBA" id="ARBA00023136"/>
    </source>
</evidence>
<evidence type="ECO:0000256" key="7">
    <source>
        <dbReference type="ARBA" id="ARBA00022989"/>
    </source>
</evidence>
<keyword evidence="13" id="KW-1185">Reference proteome</keyword>
<dbReference type="Gene3D" id="1.20.1560.10">
    <property type="entry name" value="ABC transporter type 1, transmembrane domain"/>
    <property type="match status" value="2"/>
</dbReference>
<dbReference type="InterPro" id="IPR017871">
    <property type="entry name" value="ABC_transporter-like_CS"/>
</dbReference>
<feature type="transmembrane region" description="Helical" evidence="9">
    <location>
        <begin position="471"/>
        <end position="490"/>
    </location>
</feature>
<evidence type="ECO:0000313" key="12">
    <source>
        <dbReference type="EMBL" id="SMN22423.1"/>
    </source>
</evidence>
<feature type="domain" description="ABC transporter" evidence="10">
    <location>
        <begin position="570"/>
        <end position="791"/>
    </location>
</feature>
<evidence type="ECO:0000313" key="13">
    <source>
        <dbReference type="Proteomes" id="UP000196158"/>
    </source>
</evidence>
<dbReference type="GO" id="GO:0005886">
    <property type="term" value="C:plasma membrane"/>
    <property type="evidence" value="ECO:0007669"/>
    <property type="project" value="TreeGrafter"/>
</dbReference>
<feature type="transmembrane region" description="Helical" evidence="9">
    <location>
        <begin position="243"/>
        <end position="261"/>
    </location>
</feature>
<keyword evidence="3" id="KW-0813">Transport</keyword>
<dbReference type="Pfam" id="PF00005">
    <property type="entry name" value="ABC_tran"/>
    <property type="match status" value="2"/>
</dbReference>
<dbReference type="GO" id="GO:0016887">
    <property type="term" value="F:ATP hydrolysis activity"/>
    <property type="evidence" value="ECO:0007669"/>
    <property type="project" value="InterPro"/>
</dbReference>
<accession>A0A1X7R9T0</accession>
<gene>
    <name evidence="12" type="ORF">KASA_0G00033G</name>
</gene>
<feature type="transmembrane region" description="Helical" evidence="9">
    <location>
        <begin position="426"/>
        <end position="451"/>
    </location>
</feature>
<dbReference type="PROSITE" id="PS50893">
    <property type="entry name" value="ABC_TRANSPORTER_2"/>
    <property type="match status" value="2"/>
</dbReference>
<feature type="transmembrane region" description="Helical" evidence="9">
    <location>
        <begin position="988"/>
        <end position="1016"/>
    </location>
</feature>
<feature type="transmembrane region" description="Helical" evidence="9">
    <location>
        <begin position="908"/>
        <end position="929"/>
    </location>
</feature>
<dbReference type="GO" id="GO:0005524">
    <property type="term" value="F:ATP binding"/>
    <property type="evidence" value="ECO:0007669"/>
    <property type="project" value="UniProtKB-KW"/>
</dbReference>
<dbReference type="InterPro" id="IPR036640">
    <property type="entry name" value="ABC1_TM_sf"/>
</dbReference>
<evidence type="ECO:0000259" key="10">
    <source>
        <dbReference type="PROSITE" id="PS50893"/>
    </source>
</evidence>
<evidence type="ECO:0000256" key="3">
    <source>
        <dbReference type="ARBA" id="ARBA00022448"/>
    </source>
</evidence>
<dbReference type="EMBL" id="FXLY01000012">
    <property type="protein sequence ID" value="SMN22423.1"/>
    <property type="molecule type" value="Genomic_DNA"/>
</dbReference>
<dbReference type="STRING" id="1789683.A0A1X7R9T0"/>
<dbReference type="CDD" id="cd03244">
    <property type="entry name" value="ABCC_MRP_domain2"/>
    <property type="match status" value="1"/>
</dbReference>
<feature type="domain" description="ABC transmembrane type-1" evidence="11">
    <location>
        <begin position="866"/>
        <end position="1143"/>
    </location>
</feature>
<keyword evidence="7 9" id="KW-1133">Transmembrane helix</keyword>
<feature type="domain" description="ABC transporter" evidence="10">
    <location>
        <begin position="1181"/>
        <end position="1432"/>
    </location>
</feature>
<dbReference type="FunFam" id="3.40.50.300:FF:001750">
    <property type="entry name" value="ATP-binding cassette transporter"/>
    <property type="match status" value="1"/>
</dbReference>
<dbReference type="SUPFAM" id="SSF52540">
    <property type="entry name" value="P-loop containing nucleoside triphosphate hydrolases"/>
    <property type="match status" value="2"/>
</dbReference>
<dbReference type="PANTHER" id="PTHR24223">
    <property type="entry name" value="ATP-BINDING CASSETTE SUB-FAMILY C"/>
    <property type="match status" value="1"/>
</dbReference>
<dbReference type="PANTHER" id="PTHR24223:SF456">
    <property type="entry name" value="MULTIDRUG RESISTANCE-ASSOCIATED PROTEIN LETHAL(2)03659"/>
    <property type="match status" value="1"/>
</dbReference>
<evidence type="ECO:0000256" key="4">
    <source>
        <dbReference type="ARBA" id="ARBA00022692"/>
    </source>
</evidence>
<dbReference type="CDD" id="cd18597">
    <property type="entry name" value="ABC_6TM_YOR1_D1_like"/>
    <property type="match status" value="1"/>
</dbReference>
<evidence type="ECO:0000256" key="1">
    <source>
        <dbReference type="ARBA" id="ARBA00004141"/>
    </source>
</evidence>
<dbReference type="GO" id="GO:0008559">
    <property type="term" value="F:ABC-type xenobiotic transporter activity"/>
    <property type="evidence" value="ECO:0007669"/>
    <property type="project" value="TreeGrafter"/>
</dbReference>
<sequence>MNVESENKECDTYELNSTNSHPSISIDKYESSLESKELLGPDAVLHTGEYKVNKNIPETYLNSEDTERVTDSDIYPQKRLLSLFFSKKVDPIPQNDDERKLFPLFNTNIISRIFVWWVTPLLRVGYKRTLQPNDMYKMDQRMAISTIHDTFIKHYRYYQERAQTSYRKEHPNASDIEIKKNAKLPKLILVKVLFFTFKKQYLTSCLLALLANCALGFNPMLTKRLIAFVEEKAMNHHLKVNKGIGYAFGTTLILLFNGFTYNHFFQYGMLTGSQAKSVLTRTVLAKMFRMSNYSKHKYPSGKVITFITNDLARIEFALMFQPFISGFPAIIAIATVLLIVNLGAIALVGLGLFFVALCCTFFLFKKMFDFRIAANVFTDERVSKMREILSNMKMVKYYAWEDAYESNIRDIRSQEIKALRKMQYTLNFIMALAFAIPNISSLVTFLCMYKVNNMGRTPSNLFSSLSLFQVLSLQMFFFPIVIGTSIDLIISLTRVQALLESEEENEPRLNIGNISTHVESDIAIKVDHASFEWEDFELLDALEKEKEELNHQHKKSKNKDKTISIKVESTQLPPIEQKDKENSIKNFKNLNFEIKKGEFVMITGPIGCGKTSLLNALNGTMNKIKGEVYVNGSMLMGGYPWIQNATVRDNILFGCPFNKSKYDKIVKVCCLEDDMKILPAGDKTEIGERGINLSGGQKARINLARAVYRNEDIFLFDDVLSAVDARVGKTIMDDCLCGLLSNKTRLLATHQLSLLERADKVIVLDSKGSFEIGYVDRMKKENETLINLLKFASKNNETEKTNIESNDIAQEELHDPKNFKGNDTNNIFDDGNLIIKEERAVNSIKFGVYREYINSGIGKAGGSMILLLVFLIASTTFFGIFSSVWLSYWTEDKFKDRSTSFYMGMYSFFVFGNFIFMAILFTLICHIGVMASMKLNLKAVGRILHTPMSYLDTTPMGRILNRFTKDTDALDHEITDNLRLFMYQTGEVIGICVMCIVYLPWFAIAIPFILCALIVITDHYQSSGREIRRLEAIQRSYVYNNINEVLGGMETIRNYRAEDRFQAKSDYLIDKMNEASYLYIALQIWVAIFLDIVASSFALIITLLCVTRAFPISAGSVGVLLSYVLQLPSMFNNVLRTFTQCENDMNSAERLVEYATKLPLEPDYKRTDYAPNESWPQRGTIEFSNVFFAYRNGLPPVLKNVNLHIADGEKIGICGRTGAGKSTIMSALYRLNELNKGTIKIDGLDISKLGLYDLRRKLTIIPQDPVLFKGTIRKNLDPFGEYEDKLLWDALEKSGAIEQEELSNAKLEITSDKDTHVDMHRFHLDQSVEEEGTNFSLGERQVLALSRALVRHSKILILDEATSSVDYKTDDNIQKRIVDAFSDCTILCIAHRIKTILDYDRIIVMDQGEIVENNSPYTLFSDKSSIFRDMCLRSGITNSDFKH</sequence>
<dbReference type="Gene3D" id="3.40.50.300">
    <property type="entry name" value="P-loop containing nucleotide triphosphate hydrolases"/>
    <property type="match status" value="2"/>
</dbReference>
<feature type="transmembrane region" description="Helical" evidence="9">
    <location>
        <begin position="201"/>
        <end position="222"/>
    </location>
</feature>
<evidence type="ECO:0000256" key="5">
    <source>
        <dbReference type="ARBA" id="ARBA00022741"/>
    </source>
</evidence>
<comment type="subcellular location">
    <subcellularLocation>
        <location evidence="1">Membrane</location>
        <topology evidence="1">Multi-pass membrane protein</topology>
    </subcellularLocation>
</comment>
<evidence type="ECO:0000256" key="6">
    <source>
        <dbReference type="ARBA" id="ARBA00022840"/>
    </source>
</evidence>
<reference evidence="12 13" key="1">
    <citation type="submission" date="2017-04" db="EMBL/GenBank/DDBJ databases">
        <authorList>
            <person name="Afonso C.L."/>
            <person name="Miller P.J."/>
            <person name="Scott M.A."/>
            <person name="Spackman E."/>
            <person name="Goraichik I."/>
            <person name="Dimitrov K.M."/>
            <person name="Suarez D.L."/>
            <person name="Swayne D.E."/>
        </authorList>
    </citation>
    <scope>NUCLEOTIDE SEQUENCE [LARGE SCALE GENOMIC DNA]</scope>
</reference>
<feature type="domain" description="ABC transmembrane type-1" evidence="11">
    <location>
        <begin position="202"/>
        <end position="487"/>
    </location>
</feature>
<dbReference type="SMART" id="SM00382">
    <property type="entry name" value="AAA"/>
    <property type="match status" value="2"/>
</dbReference>
<name>A0A1X7R9T0_9SACH</name>
<feature type="transmembrane region" description="Helical" evidence="9">
    <location>
        <begin position="345"/>
        <end position="364"/>
    </location>
</feature>
<dbReference type="OrthoDB" id="6500128at2759"/>
<keyword evidence="8 9" id="KW-0472">Membrane</keyword>
<dbReference type="SUPFAM" id="SSF90123">
    <property type="entry name" value="ABC transporter transmembrane region"/>
    <property type="match status" value="2"/>
</dbReference>
<dbReference type="FunFam" id="3.40.50.300:FF:000565">
    <property type="entry name" value="ABC bile acid transporter"/>
    <property type="match status" value="1"/>
</dbReference>
<evidence type="ECO:0000256" key="9">
    <source>
        <dbReference type="SAM" id="Phobius"/>
    </source>
</evidence>
<dbReference type="PROSITE" id="PS50929">
    <property type="entry name" value="ABC_TM1F"/>
    <property type="match status" value="2"/>
</dbReference>
<protein>
    <submittedName>
        <fullName evidence="12">Similar to Saccharomyces cerevisiae YGR281W YOR1 Plasma membrane ATP-binding cassette (ABC) transporter</fullName>
    </submittedName>
</protein>
<dbReference type="CDD" id="cd03250">
    <property type="entry name" value="ABCC_MRP_domain1"/>
    <property type="match status" value="1"/>
</dbReference>
<evidence type="ECO:0000259" key="11">
    <source>
        <dbReference type="PROSITE" id="PS50929"/>
    </source>
</evidence>
<dbReference type="InterPro" id="IPR003439">
    <property type="entry name" value="ABC_transporter-like_ATP-bd"/>
</dbReference>
<comment type="similarity">
    <text evidence="2">Belongs to the ABC transporter superfamily. ABCC family. Conjugate transporter (TC 3.A.1.208) subfamily.</text>
</comment>
<evidence type="ECO:0000256" key="2">
    <source>
        <dbReference type="ARBA" id="ARBA00009726"/>
    </source>
</evidence>
<feature type="transmembrane region" description="Helical" evidence="9">
    <location>
        <begin position="1112"/>
        <end position="1131"/>
    </location>
</feature>
<dbReference type="InterPro" id="IPR003593">
    <property type="entry name" value="AAA+_ATPase"/>
</dbReference>
<keyword evidence="6 12" id="KW-0067">ATP-binding</keyword>
<dbReference type="FunFam" id="1.20.1560.10:FF:000010">
    <property type="entry name" value="Multidrug resistance-associated ABC transporter"/>
    <property type="match status" value="1"/>
</dbReference>
<keyword evidence="5" id="KW-0547">Nucleotide-binding</keyword>
<dbReference type="InterPro" id="IPR050173">
    <property type="entry name" value="ABC_transporter_C-like"/>
</dbReference>
<proteinExistence type="inferred from homology"/>
<dbReference type="InterPro" id="IPR027417">
    <property type="entry name" value="P-loop_NTPase"/>
</dbReference>
<feature type="transmembrane region" description="Helical" evidence="9">
    <location>
        <begin position="316"/>
        <end position="339"/>
    </location>
</feature>
<feature type="transmembrane region" description="Helical" evidence="9">
    <location>
        <begin position="865"/>
        <end position="888"/>
    </location>
</feature>